<dbReference type="InterPro" id="IPR013094">
    <property type="entry name" value="AB_hydrolase_3"/>
</dbReference>
<evidence type="ECO:0000256" key="1">
    <source>
        <dbReference type="ARBA" id="ARBA00022801"/>
    </source>
</evidence>
<dbReference type="PANTHER" id="PTHR48081:SF8">
    <property type="entry name" value="ALPHA_BETA HYDROLASE FOLD-3 DOMAIN-CONTAINING PROTEIN-RELATED"/>
    <property type="match status" value="1"/>
</dbReference>
<dbReference type="InterPro" id="IPR050300">
    <property type="entry name" value="GDXG_lipolytic_enzyme"/>
</dbReference>
<dbReference type="PANTHER" id="PTHR48081">
    <property type="entry name" value="AB HYDROLASE SUPERFAMILY PROTEIN C4A8.06C"/>
    <property type="match status" value="1"/>
</dbReference>
<feature type="domain" description="Alpha/beta hydrolase fold-3" evidence="2">
    <location>
        <begin position="75"/>
        <end position="282"/>
    </location>
</feature>
<keyword evidence="4" id="KW-1185">Reference proteome</keyword>
<organism evidence="3 4">
    <name type="scientific">Rhodococcoides yunnanense</name>
    <dbReference type="NCBI Taxonomy" id="278209"/>
    <lineage>
        <taxon>Bacteria</taxon>
        <taxon>Bacillati</taxon>
        <taxon>Actinomycetota</taxon>
        <taxon>Actinomycetes</taxon>
        <taxon>Mycobacteriales</taxon>
        <taxon>Nocardiaceae</taxon>
        <taxon>Rhodococcoides</taxon>
    </lineage>
</organism>
<dbReference type="RefSeq" id="WP_317566911.1">
    <property type="nucleotide sequence ID" value="NZ_JAWLJX010000023.1"/>
</dbReference>
<reference evidence="3 4" key="1">
    <citation type="submission" date="2023-10" db="EMBL/GenBank/DDBJ databases">
        <title>Development of a sustainable strategy for remediation of hydrocarbon-contaminated territories based on the waste exchange concept.</title>
        <authorList>
            <person name="Krivoruchko A."/>
        </authorList>
    </citation>
    <scope>NUCLEOTIDE SEQUENCE [LARGE SCALE GENOMIC DNA]</scope>
    <source>
        <strain evidence="3 4">IEGM 1323</strain>
    </source>
</reference>
<dbReference type="Proteomes" id="UP001185755">
    <property type="component" value="Unassembled WGS sequence"/>
</dbReference>
<comment type="caution">
    <text evidence="3">The sequence shown here is derived from an EMBL/GenBank/DDBJ whole genome shotgun (WGS) entry which is preliminary data.</text>
</comment>
<proteinExistence type="predicted"/>
<evidence type="ECO:0000259" key="2">
    <source>
        <dbReference type="Pfam" id="PF07859"/>
    </source>
</evidence>
<dbReference type="InterPro" id="IPR029058">
    <property type="entry name" value="AB_hydrolase_fold"/>
</dbReference>
<dbReference type="Gene3D" id="3.40.50.1820">
    <property type="entry name" value="alpha/beta hydrolase"/>
    <property type="match status" value="1"/>
</dbReference>
<gene>
    <name evidence="3" type="ORF">R3P96_26600</name>
</gene>
<dbReference type="GO" id="GO:0016787">
    <property type="term" value="F:hydrolase activity"/>
    <property type="evidence" value="ECO:0007669"/>
    <property type="project" value="UniProtKB-KW"/>
</dbReference>
<dbReference type="EMBL" id="JAWLJX010000023">
    <property type="protein sequence ID" value="MDV6264919.1"/>
    <property type="molecule type" value="Genomic_DNA"/>
</dbReference>
<evidence type="ECO:0000313" key="3">
    <source>
        <dbReference type="EMBL" id="MDV6264919.1"/>
    </source>
</evidence>
<keyword evidence="1 3" id="KW-0378">Hydrolase</keyword>
<accession>A0ABU4BL22</accession>
<dbReference type="SUPFAM" id="SSF53474">
    <property type="entry name" value="alpha/beta-Hydrolases"/>
    <property type="match status" value="1"/>
</dbReference>
<sequence length="308" mass="33517">MSIFHPELAFGRFIPKLSLGPRSTRIIRRLPLPRSRANTEDLFIEDIRIQGSSDGPTVLVRIYKPKHVTGAAPALLWIHGGGMVIGDHLMDEASNIAFARTLGITVASVDYRLAPQHVGPAAVEDAYSALTWLFDHAEERGIDPTRIAIGGASAGGGIAAGLALMALDRGQVRPAFQLLVYPMLDDRTVVRTDVDTRHVRIWVPGSNRFGWTAYLGQAPGGEGVSVYAVPARREDLSGLPPAWIGVGSLDLFFDEDRRYGERLEQCGVPCRVDVVPGAFHGFDALFPTKTVSRAFWRAQADALREALA</sequence>
<dbReference type="Pfam" id="PF07859">
    <property type="entry name" value="Abhydrolase_3"/>
    <property type="match status" value="1"/>
</dbReference>
<name>A0ABU4BL22_9NOCA</name>
<evidence type="ECO:0000313" key="4">
    <source>
        <dbReference type="Proteomes" id="UP001185755"/>
    </source>
</evidence>
<protein>
    <submittedName>
        <fullName evidence="3">Alpha/beta hydrolase</fullName>
    </submittedName>
</protein>